<feature type="compositionally biased region" description="Basic and acidic residues" evidence="1">
    <location>
        <begin position="17"/>
        <end position="27"/>
    </location>
</feature>
<dbReference type="Proteomes" id="UP001157974">
    <property type="component" value="Unassembled WGS sequence"/>
</dbReference>
<feature type="compositionally biased region" description="Polar residues" evidence="1">
    <location>
        <begin position="28"/>
        <end position="40"/>
    </location>
</feature>
<feature type="compositionally biased region" description="Acidic residues" evidence="1">
    <location>
        <begin position="42"/>
        <end position="67"/>
    </location>
</feature>
<keyword evidence="3" id="KW-1185">Reference proteome</keyword>
<accession>A0AAV8UU58</accession>
<comment type="caution">
    <text evidence="2">The sequence shown here is derived from an EMBL/GenBank/DDBJ whole genome shotgun (WGS) entry which is preliminary data.</text>
</comment>
<feature type="compositionally biased region" description="Polar residues" evidence="1">
    <location>
        <begin position="290"/>
        <end position="302"/>
    </location>
</feature>
<sequence>MSSFEDENSISLSLSLDDSKQGLEESHVLQTVQDPESVSMAQDDDTLELDEADDIDADKDVADDEAIIDPFLMEKEDIPDDGSGATPSKEAMYSPGEYFKSRSARLEQPDFNEDAFFPLEKPKFEFDSPAKPVREEESLILPITRRDSLLVPKWLMSNGAILRTMTKGASQTFTVQNISQATVTISLKLKGVDDAMNGMGVFPKEAAIEPGAVINFTVSIPKDAKIESPLAGALLLEALTSGETKTFSFKLAALSSAAEPQQLTGAVSDTPSLTRSDVETGEVLVDVGGSSASASQATNNRGASLDESLEDSRVQNAVSQSMESDELDIQPNAVVFGGVQDCGCARMLYLRNPTALSRMIDLKVTGSDTDRSMFRLDESEVLIKRSSEHSVFVRAIPPSTGAGPAQASAYLTVLEKGTPLGSILLDAYFGRSMLSFESISKSSKKQKSFHLNLFNSGVRCAYVIPMLLGNATVESSDRVATKGFVLLSKQRERILVEFKDFVPKELTLHWGDEICRRRRRASRSMRTEADRFDAVLHGEDTFDDVEGESRVPRAEDEMTFVKQKQVLLLPLPQEDEEDPLPELNLLNLSGRVHRCLDIAETGLGFPRTGFGESSGGAVWIMNKSASTINWDIVFCPPLILAASTKGTIRSGRGKPLSFIFRPDTTDVESVMAELGDVVLRCGRERYTIPCRIVSDWEVGQTRGRPELTFGVNRLIFSGQASHIKVQLCNRSTRAITAAVAEVPAPYSVSVKILRLPPRSYVRIPVTCSRSEVMGLGSVHNLAVIGSAGCSTSVKLVHLDDT</sequence>
<feature type="region of interest" description="Disordered" evidence="1">
    <location>
        <begin position="289"/>
        <end position="325"/>
    </location>
</feature>
<feature type="region of interest" description="Disordered" evidence="1">
    <location>
        <begin position="1"/>
        <end position="93"/>
    </location>
</feature>
<evidence type="ECO:0000313" key="3">
    <source>
        <dbReference type="Proteomes" id="UP001157974"/>
    </source>
</evidence>
<gene>
    <name evidence="2" type="ORF">NDN08_002595</name>
</gene>
<evidence type="ECO:0000313" key="2">
    <source>
        <dbReference type="EMBL" id="KAJ8906096.1"/>
    </source>
</evidence>
<organism evidence="2 3">
    <name type="scientific">Rhodosorus marinus</name>
    <dbReference type="NCBI Taxonomy" id="101924"/>
    <lineage>
        <taxon>Eukaryota</taxon>
        <taxon>Rhodophyta</taxon>
        <taxon>Stylonematophyceae</taxon>
        <taxon>Stylonematales</taxon>
        <taxon>Stylonemataceae</taxon>
        <taxon>Rhodosorus</taxon>
    </lineage>
</organism>
<evidence type="ECO:0000256" key="1">
    <source>
        <dbReference type="SAM" id="MobiDB-lite"/>
    </source>
</evidence>
<proteinExistence type="predicted"/>
<protein>
    <recommendedName>
        <fullName evidence="4">Abnormal spindle-like microcephaly-associated protein ASH domain-containing protein</fullName>
    </recommendedName>
</protein>
<evidence type="ECO:0008006" key="4">
    <source>
        <dbReference type="Google" id="ProtNLM"/>
    </source>
</evidence>
<dbReference type="EMBL" id="JAMWBK010000004">
    <property type="protein sequence ID" value="KAJ8906096.1"/>
    <property type="molecule type" value="Genomic_DNA"/>
</dbReference>
<reference evidence="2 3" key="1">
    <citation type="journal article" date="2023" name="Nat. Commun.">
        <title>Origin of minicircular mitochondrial genomes in red algae.</title>
        <authorList>
            <person name="Lee Y."/>
            <person name="Cho C.H."/>
            <person name="Lee Y.M."/>
            <person name="Park S.I."/>
            <person name="Yang J.H."/>
            <person name="West J.A."/>
            <person name="Bhattacharya D."/>
            <person name="Yoon H.S."/>
        </authorList>
    </citation>
    <scope>NUCLEOTIDE SEQUENCE [LARGE SCALE GENOMIC DNA]</scope>
    <source>
        <strain evidence="2 3">CCMP1338</strain>
        <tissue evidence="2">Whole cell</tissue>
    </source>
</reference>
<name>A0AAV8UU58_9RHOD</name>
<dbReference type="AlphaFoldDB" id="A0AAV8UU58"/>